<comment type="similarity">
    <text evidence="2">Belongs to the SRP9 family.</text>
</comment>
<dbReference type="InterPro" id="IPR039914">
    <property type="entry name" value="SRP9-like"/>
</dbReference>
<proteinExistence type="inferred from homology"/>
<dbReference type="AlphaFoldDB" id="A0A6T8HNA9"/>
<keyword evidence="7" id="KW-0687">Ribonucleoprotein</keyword>
<dbReference type="GO" id="GO:0005786">
    <property type="term" value="C:signal recognition particle, endoplasmic reticulum targeting"/>
    <property type="evidence" value="ECO:0007669"/>
    <property type="project" value="UniProtKB-KW"/>
</dbReference>
<evidence type="ECO:0000256" key="5">
    <source>
        <dbReference type="ARBA" id="ARBA00022884"/>
    </source>
</evidence>
<evidence type="ECO:0000256" key="2">
    <source>
        <dbReference type="ARBA" id="ARBA00009193"/>
    </source>
</evidence>
<keyword evidence="5" id="KW-0694">RNA-binding</keyword>
<dbReference type="GO" id="GO:0005829">
    <property type="term" value="C:cytosol"/>
    <property type="evidence" value="ECO:0007669"/>
    <property type="project" value="UniProtKB-ARBA"/>
</dbReference>
<dbReference type="PANTHER" id="PTHR12834:SF12">
    <property type="entry name" value="SIGNAL RECOGNITION PARTICLE 9 KDA PROTEIN"/>
    <property type="match status" value="1"/>
</dbReference>
<dbReference type="PANTHER" id="PTHR12834">
    <property type="entry name" value="SIGNAL RECOGNITION PARTICLE 9 KDA PROTEIN"/>
    <property type="match status" value="1"/>
</dbReference>
<gene>
    <name evidence="11" type="ORF">HAND00432_LOCUS29039</name>
    <name evidence="10" type="ORF">HAND1043_LOCUS3238</name>
</gene>
<dbReference type="InterPro" id="IPR009018">
    <property type="entry name" value="Signal_recog_particle_SRP9/14"/>
</dbReference>
<evidence type="ECO:0000313" key="11">
    <source>
        <dbReference type="EMBL" id="CAD8978031.1"/>
    </source>
</evidence>
<accession>A0A6T8HNA9</accession>
<evidence type="ECO:0000256" key="1">
    <source>
        <dbReference type="ARBA" id="ARBA00004496"/>
    </source>
</evidence>
<dbReference type="GO" id="GO:0006614">
    <property type="term" value="P:SRP-dependent cotranslational protein targeting to membrane"/>
    <property type="evidence" value="ECO:0007669"/>
    <property type="project" value="InterPro"/>
</dbReference>
<evidence type="ECO:0000259" key="9">
    <source>
        <dbReference type="Pfam" id="PF05486"/>
    </source>
</evidence>
<evidence type="ECO:0000256" key="6">
    <source>
        <dbReference type="ARBA" id="ARBA00023135"/>
    </source>
</evidence>
<evidence type="ECO:0000256" key="4">
    <source>
        <dbReference type="ARBA" id="ARBA00022490"/>
    </source>
</evidence>
<evidence type="ECO:0000256" key="3">
    <source>
        <dbReference type="ARBA" id="ARBA00020414"/>
    </source>
</evidence>
<feature type="domain" description="SRP9" evidence="9">
    <location>
        <begin position="5"/>
        <end position="67"/>
    </location>
</feature>
<organism evidence="11">
    <name type="scientific">Hemiselmis andersenii</name>
    <name type="common">Cryptophyte alga</name>
    <dbReference type="NCBI Taxonomy" id="464988"/>
    <lineage>
        <taxon>Eukaryota</taxon>
        <taxon>Cryptophyceae</taxon>
        <taxon>Cryptomonadales</taxon>
        <taxon>Hemiselmidaceae</taxon>
        <taxon>Hemiselmis</taxon>
    </lineage>
</organism>
<evidence type="ECO:0000256" key="8">
    <source>
        <dbReference type="ARBA" id="ARBA00045462"/>
    </source>
</evidence>
<keyword evidence="6" id="KW-0733">Signal recognition particle</keyword>
<protein>
    <recommendedName>
        <fullName evidence="3">Signal recognition particle 9 kDa protein</fullName>
    </recommendedName>
</protein>
<dbReference type="EMBL" id="HBFK01005423">
    <property type="protein sequence ID" value="CAD8736746.1"/>
    <property type="molecule type" value="Transcribed_RNA"/>
</dbReference>
<dbReference type="FunFam" id="3.30.720.10:FF:000001">
    <property type="entry name" value="Signal recognition particle 9 kDa protein"/>
    <property type="match status" value="1"/>
</dbReference>
<evidence type="ECO:0000256" key="7">
    <source>
        <dbReference type="ARBA" id="ARBA00023274"/>
    </source>
</evidence>
<comment type="function">
    <text evidence="8">Component of the signal recognition particle (SRP) complex, a ribonucleoprotein complex that mediates the cotranslational targeting of secretory and membrane proteins to the endoplasmic reticulum (ER). SRP9 together with SRP14 and the Alu portion of the SRP RNA, constitutes the elongation arrest domain of SRP. The complex of SRP9 and SRP14 is required for SRP RNA binding.</text>
</comment>
<dbReference type="InterPro" id="IPR039432">
    <property type="entry name" value="SRP9_dom"/>
</dbReference>
<dbReference type="EMBL" id="HBFX01048314">
    <property type="protein sequence ID" value="CAD8978031.1"/>
    <property type="molecule type" value="Transcribed_RNA"/>
</dbReference>
<reference evidence="11" key="1">
    <citation type="submission" date="2021-01" db="EMBL/GenBank/DDBJ databases">
        <authorList>
            <person name="Corre E."/>
            <person name="Pelletier E."/>
            <person name="Niang G."/>
            <person name="Scheremetjew M."/>
            <person name="Finn R."/>
            <person name="Kale V."/>
            <person name="Holt S."/>
            <person name="Cochrane G."/>
            <person name="Meng A."/>
            <person name="Brown T."/>
            <person name="Cohen L."/>
        </authorList>
    </citation>
    <scope>NUCLEOTIDE SEQUENCE</scope>
    <source>
        <strain evidence="10">CCMP441</strain>
        <strain evidence="11">CCMP644</strain>
    </source>
</reference>
<sequence length="117" mass="13200">MVYISNLESFVEAGQQLFISSPGKTRYLVKYRHVDAKLVLKVTDDKVCLKYKTDRQDDLKRIDRLNAFFMRLMCAETVTSETAQAIEALIQEEDMMQVAPKAAAASVAHSGGKKKKK</sequence>
<comment type="subcellular location">
    <subcellularLocation>
        <location evidence="1">Cytoplasm</location>
    </subcellularLocation>
</comment>
<dbReference type="SUPFAM" id="SSF54762">
    <property type="entry name" value="Signal recognition particle alu RNA binding heterodimer, SRP9/14"/>
    <property type="match status" value="1"/>
</dbReference>
<keyword evidence="4" id="KW-0963">Cytoplasm</keyword>
<dbReference type="Gene3D" id="3.30.720.10">
    <property type="entry name" value="Signal recognition particle alu RNA binding heterodimer, srp9/1"/>
    <property type="match status" value="1"/>
</dbReference>
<dbReference type="GO" id="GO:0008312">
    <property type="term" value="F:7S RNA binding"/>
    <property type="evidence" value="ECO:0007669"/>
    <property type="project" value="InterPro"/>
</dbReference>
<name>A0A6T8HNA9_HEMAN</name>
<dbReference type="Pfam" id="PF05486">
    <property type="entry name" value="SRP9-21"/>
    <property type="match status" value="1"/>
</dbReference>
<evidence type="ECO:0000313" key="10">
    <source>
        <dbReference type="EMBL" id="CAD8736746.1"/>
    </source>
</evidence>